<evidence type="ECO:0000256" key="3">
    <source>
        <dbReference type="SAM" id="Coils"/>
    </source>
</evidence>
<dbReference type="Pfam" id="PF13976">
    <property type="entry name" value="gag_pre-integrs"/>
    <property type="match status" value="1"/>
</dbReference>
<feature type="coiled-coil region" evidence="3">
    <location>
        <begin position="295"/>
        <end position="322"/>
    </location>
</feature>
<evidence type="ECO:0000256" key="1">
    <source>
        <dbReference type="ARBA" id="ARBA00022723"/>
    </source>
</evidence>
<dbReference type="InterPro" id="IPR025724">
    <property type="entry name" value="GAG-pre-integrase_dom"/>
</dbReference>
<dbReference type="InterPro" id="IPR036397">
    <property type="entry name" value="RNaseH_sf"/>
</dbReference>
<reference evidence="6" key="2">
    <citation type="submission" date="2022-01" db="EMBL/GenBank/DDBJ databases">
        <authorList>
            <person name="Yamashiro T."/>
            <person name="Shiraishi A."/>
            <person name="Satake H."/>
            <person name="Nakayama K."/>
        </authorList>
    </citation>
    <scope>NUCLEOTIDE SEQUENCE</scope>
</reference>
<feature type="region of interest" description="Disordered" evidence="4">
    <location>
        <begin position="38"/>
        <end position="99"/>
    </location>
</feature>
<feature type="domain" description="Integrase catalytic" evidence="5">
    <location>
        <begin position="612"/>
        <end position="818"/>
    </location>
</feature>
<evidence type="ECO:0000256" key="2">
    <source>
        <dbReference type="ARBA" id="ARBA00022801"/>
    </source>
</evidence>
<dbReference type="Pfam" id="PF07727">
    <property type="entry name" value="RVT_2"/>
    <property type="match status" value="1"/>
</dbReference>
<dbReference type="InterPro" id="IPR039537">
    <property type="entry name" value="Retrotran_Ty1/copia-like"/>
</dbReference>
<feature type="compositionally biased region" description="Polar residues" evidence="4">
    <location>
        <begin position="85"/>
        <end position="99"/>
    </location>
</feature>
<dbReference type="InterPro" id="IPR001584">
    <property type="entry name" value="Integrase_cat-core"/>
</dbReference>
<accession>A0ABQ5D1F4</accession>
<dbReference type="EMBL" id="BQNB010014857">
    <property type="protein sequence ID" value="GJT33185.1"/>
    <property type="molecule type" value="Genomic_DNA"/>
</dbReference>
<dbReference type="InterPro" id="IPR012337">
    <property type="entry name" value="RNaseH-like_sf"/>
</dbReference>
<sequence>MHESKSFNKHHVNKTLYHALMESLIADENIIDQGVDDLIKHKKRPHDDADREQDPPVGLKKRKMSKDAEPPKKPKSSGSSKDTTRSQPKLTGKSIQSEETVFEAADTKMPLNKGNDMGDVDEQPDVKVDPKQDCTPIDFSAFAMNRLKISKLTKVDLVGQNNPKGNHCPYDLSKPLPLKETRGRLTVPVDFFFNNDLEYLKGGSTDKKYTASTTKTKAAKYDVEGIEDMVPKLWSLIKVAYDKHAALGISHWGPKRQRFYGYVINKVSRHDVYSTMRILIVTSVTVDEWYEYGHLKEIVSRVKDLQLGVESYEKKLNILKLQTRDVNLSRRALYTTLSEPQGVIYKEKLKRKRLVFVPMIPLEPEGSTQTKTELTLEQTQQGVSDEVLITCILQDVNENLFIPASMVYDHEMVPKSKDWVERHNPDSKLPNFNTGRILVPESQAVNKELLQALRHDDCRNYPECEICVSYDHFTPRHNRVILVRGGALVESSQSSESSIGVRCNTCGSTVHSTTDHNDFDHFKIAPKRNAIYVLDMSSLTPNEACFFAKALESVNWLWHKRLSHLNFKNINKLTKQNKVLGLPSLLYSKDKPCSACEKGKHKRASFKTKQNFLIRKCLHLLYMDLFGHIRPMSVNNEKYTLVIVDEYSRYTCVYFLRKKSQAAKMIMSFSRMVENQNDIKVKQIRTDNEVEFRNSELESFCVEKGISQNFSSLYTLKQNGVAERKNKTLIEAARTMLNGLDHLGKFDTKADDGYLLGYSFNSKAFRAFNTRRQQIEETYHVTFDESIKAIRFINTLLDEIRINDSSRYPPGEFLHEDDPSRQYQSNFEILYHVIPQGHSLTELIQDKHVPEDEQIINQPTKESSENNIENSIPTTEPLVRKDRWSNDPHVELVNIIGDPSEGMLTRSMAAKLTASSASKCLFTDFLSEIEPKKEEGIDYDETFAPMARMEAIRFFLAFATYMNFIVFQMDVKSAFLNGKLKEKVYVKQPPSFKSSEFPDYVCKLDRSLYGLKQAPMAWRGSPSSSDNKGISISQEHYTRNLLKKYEISDSSLVKTHMVSPTNLGPNLAGKPSSPKESQLIVVKRIFAYLKDTPSHSLWYPKYSGFNLKGYSDSDYDSCNMDRKITSGACQILSGKLVYWSATKQESVAMSSAKAEYVATAGCCANIL</sequence>
<dbReference type="PROSITE" id="PS50994">
    <property type="entry name" value="INTEGRASE"/>
    <property type="match status" value="1"/>
</dbReference>
<dbReference type="SUPFAM" id="SSF53098">
    <property type="entry name" value="Ribonuclease H-like"/>
    <property type="match status" value="1"/>
</dbReference>
<dbReference type="InterPro" id="IPR013103">
    <property type="entry name" value="RVT_2"/>
</dbReference>
<dbReference type="Pfam" id="PF25597">
    <property type="entry name" value="SH3_retrovirus"/>
    <property type="match status" value="1"/>
</dbReference>
<evidence type="ECO:0000256" key="4">
    <source>
        <dbReference type="SAM" id="MobiDB-lite"/>
    </source>
</evidence>
<keyword evidence="1" id="KW-0479">Metal-binding</keyword>
<dbReference type="Gene3D" id="3.30.420.10">
    <property type="entry name" value="Ribonuclease H-like superfamily/Ribonuclease H"/>
    <property type="match status" value="1"/>
</dbReference>
<evidence type="ECO:0000313" key="7">
    <source>
        <dbReference type="Proteomes" id="UP001151760"/>
    </source>
</evidence>
<proteinExistence type="predicted"/>
<organism evidence="6 7">
    <name type="scientific">Tanacetum coccineum</name>
    <dbReference type="NCBI Taxonomy" id="301880"/>
    <lineage>
        <taxon>Eukaryota</taxon>
        <taxon>Viridiplantae</taxon>
        <taxon>Streptophyta</taxon>
        <taxon>Embryophyta</taxon>
        <taxon>Tracheophyta</taxon>
        <taxon>Spermatophyta</taxon>
        <taxon>Magnoliopsida</taxon>
        <taxon>eudicotyledons</taxon>
        <taxon>Gunneridae</taxon>
        <taxon>Pentapetalae</taxon>
        <taxon>asterids</taxon>
        <taxon>campanulids</taxon>
        <taxon>Asterales</taxon>
        <taxon>Asteraceae</taxon>
        <taxon>Asteroideae</taxon>
        <taxon>Anthemideae</taxon>
        <taxon>Anthemidinae</taxon>
        <taxon>Tanacetum</taxon>
    </lineage>
</organism>
<keyword evidence="7" id="KW-1185">Reference proteome</keyword>
<keyword evidence="3" id="KW-0175">Coiled coil</keyword>
<dbReference type="PANTHER" id="PTHR42648:SF32">
    <property type="entry name" value="RIBONUCLEASE H-LIKE DOMAIN, GAG-PRE-INTEGRASE DOMAIN PROTEIN-RELATED"/>
    <property type="match status" value="1"/>
</dbReference>
<dbReference type="InterPro" id="IPR057670">
    <property type="entry name" value="SH3_retrovirus"/>
</dbReference>
<evidence type="ECO:0000313" key="6">
    <source>
        <dbReference type="EMBL" id="GJT33185.1"/>
    </source>
</evidence>
<name>A0ABQ5D1F4_9ASTR</name>
<reference evidence="6" key="1">
    <citation type="journal article" date="2022" name="Int. J. Mol. Sci.">
        <title>Draft Genome of Tanacetum Coccineum: Genomic Comparison of Closely Related Tanacetum-Family Plants.</title>
        <authorList>
            <person name="Yamashiro T."/>
            <person name="Shiraishi A."/>
            <person name="Nakayama K."/>
            <person name="Satake H."/>
        </authorList>
    </citation>
    <scope>NUCLEOTIDE SEQUENCE</scope>
</reference>
<keyword evidence="2" id="KW-0378">Hydrolase</keyword>
<feature type="compositionally biased region" description="Basic and acidic residues" evidence="4">
    <location>
        <begin position="45"/>
        <end position="54"/>
    </location>
</feature>
<dbReference type="PANTHER" id="PTHR42648">
    <property type="entry name" value="TRANSPOSASE, PUTATIVE-RELATED"/>
    <property type="match status" value="1"/>
</dbReference>
<protein>
    <submittedName>
        <fullName evidence="6">Retrovirus-related pol polyprotein from transposon TNT 1-94</fullName>
    </submittedName>
</protein>
<dbReference type="Pfam" id="PF00665">
    <property type="entry name" value="rve"/>
    <property type="match status" value="1"/>
</dbReference>
<comment type="caution">
    <text evidence="6">The sequence shown here is derived from an EMBL/GenBank/DDBJ whole genome shotgun (WGS) entry which is preliminary data.</text>
</comment>
<gene>
    <name evidence="6" type="ORF">Tco_0923604</name>
</gene>
<evidence type="ECO:0000259" key="5">
    <source>
        <dbReference type="PROSITE" id="PS50994"/>
    </source>
</evidence>
<dbReference type="Proteomes" id="UP001151760">
    <property type="component" value="Unassembled WGS sequence"/>
</dbReference>